<sequence length="205" mass="21152">MGAPELPAQLREAARSAPEHWLALTDPGWTGEGPPPAWAVMGQVRSGPDGEIAEWQANDEHRPSPVTRGWPAPTDEIDEAIQLAVTGYGPVEDVVRLLATAEVAFPVDPAGRPLVASTPDTIPALPVYTSGGQIAGLGRLAYEALPVAQLLPLLAPEQRLLVNPAGAACLLMETEALLGAGPEEPGGAGEPATAGTRDFAVQPAS</sequence>
<proteinExistence type="predicted"/>
<comment type="caution">
    <text evidence="3">The sequence shown here is derived from an EMBL/GenBank/DDBJ whole genome shotgun (WGS) entry which is preliminary data.</text>
</comment>
<evidence type="ECO:0000313" key="4">
    <source>
        <dbReference type="Proteomes" id="UP000475666"/>
    </source>
</evidence>
<dbReference type="Proteomes" id="UP000475666">
    <property type="component" value="Unassembled WGS sequence"/>
</dbReference>
<dbReference type="AlphaFoldDB" id="A0A6G3TBG2"/>
<dbReference type="NCBIfam" id="NF033532">
    <property type="entry name" value="lone7para_assoc"/>
    <property type="match status" value="1"/>
</dbReference>
<reference evidence="3 4" key="1">
    <citation type="submission" date="2020-01" db="EMBL/GenBank/DDBJ databases">
        <title>Insect and environment-associated Actinomycetes.</title>
        <authorList>
            <person name="Currrie C."/>
            <person name="Chevrette M."/>
            <person name="Carlson C."/>
            <person name="Stubbendieck R."/>
            <person name="Wendt-Pienkowski E."/>
        </authorList>
    </citation>
    <scope>NUCLEOTIDE SEQUENCE [LARGE SCALE GENOMIC DNA]</scope>
    <source>
        <strain evidence="3 4">SID7739</strain>
    </source>
</reference>
<dbReference type="Pfam" id="PF07179">
    <property type="entry name" value="SseB"/>
    <property type="match status" value="1"/>
</dbReference>
<dbReference type="InterPro" id="IPR009839">
    <property type="entry name" value="SseB_N"/>
</dbReference>
<feature type="region of interest" description="Disordered" evidence="1">
    <location>
        <begin position="180"/>
        <end position="205"/>
    </location>
</feature>
<name>A0A6G3TBG2_9ACTN</name>
<accession>A0A6G3TBG2</accession>
<dbReference type="EMBL" id="JAAGMQ010000264">
    <property type="protein sequence ID" value="NEC33361.1"/>
    <property type="molecule type" value="Genomic_DNA"/>
</dbReference>
<organism evidence="3 4">
    <name type="scientific">Streptomyces rubrogriseus</name>
    <dbReference type="NCBI Taxonomy" id="194673"/>
    <lineage>
        <taxon>Bacteria</taxon>
        <taxon>Bacillati</taxon>
        <taxon>Actinomycetota</taxon>
        <taxon>Actinomycetes</taxon>
        <taxon>Kitasatosporales</taxon>
        <taxon>Streptomycetaceae</taxon>
        <taxon>Streptomyces</taxon>
        <taxon>Streptomyces violaceoruber group</taxon>
    </lineage>
</organism>
<feature type="domain" description="SseB protein N-terminal" evidence="2">
    <location>
        <begin position="79"/>
        <end position="176"/>
    </location>
</feature>
<evidence type="ECO:0000256" key="1">
    <source>
        <dbReference type="SAM" id="MobiDB-lite"/>
    </source>
</evidence>
<dbReference type="InterPro" id="IPR047659">
    <property type="entry name" value="T7SS_assoc"/>
</dbReference>
<evidence type="ECO:0000313" key="3">
    <source>
        <dbReference type="EMBL" id="NEC33361.1"/>
    </source>
</evidence>
<evidence type="ECO:0000259" key="2">
    <source>
        <dbReference type="Pfam" id="PF07179"/>
    </source>
</evidence>
<gene>
    <name evidence="3" type="ORF">G3I66_09230</name>
</gene>
<protein>
    <submittedName>
        <fullName evidence="3">Type VII secretion system-associated protein</fullName>
    </submittedName>
</protein>